<keyword evidence="2" id="KW-1185">Reference proteome</keyword>
<evidence type="ECO:0000313" key="2">
    <source>
        <dbReference type="Proteomes" id="UP000054007"/>
    </source>
</evidence>
<proteinExistence type="predicted"/>
<reference evidence="1 2" key="1">
    <citation type="journal article" date="2015" name="Fungal Genet. Biol.">
        <title>Evolution of novel wood decay mechanisms in Agaricales revealed by the genome sequences of Fistulina hepatica and Cylindrobasidium torrendii.</title>
        <authorList>
            <person name="Floudas D."/>
            <person name="Held B.W."/>
            <person name="Riley R."/>
            <person name="Nagy L.G."/>
            <person name="Koehler G."/>
            <person name="Ransdell A.S."/>
            <person name="Younus H."/>
            <person name="Chow J."/>
            <person name="Chiniquy J."/>
            <person name="Lipzen A."/>
            <person name="Tritt A."/>
            <person name="Sun H."/>
            <person name="Haridas S."/>
            <person name="LaButti K."/>
            <person name="Ohm R.A."/>
            <person name="Kues U."/>
            <person name="Blanchette R.A."/>
            <person name="Grigoriev I.V."/>
            <person name="Minto R.E."/>
            <person name="Hibbett D.S."/>
        </authorList>
    </citation>
    <scope>NUCLEOTIDE SEQUENCE [LARGE SCALE GENOMIC DNA]</scope>
    <source>
        <strain evidence="1 2">FP15055 ss-10</strain>
    </source>
</reference>
<dbReference type="Proteomes" id="UP000054007">
    <property type="component" value="Unassembled WGS sequence"/>
</dbReference>
<dbReference type="AlphaFoldDB" id="A0A0D7BQR4"/>
<name>A0A0D7BQR4_9AGAR</name>
<gene>
    <name evidence="1" type="ORF">CYLTODRAFT_78237</name>
</gene>
<evidence type="ECO:0000313" key="1">
    <source>
        <dbReference type="EMBL" id="KIY71946.1"/>
    </source>
</evidence>
<accession>A0A0D7BQR4</accession>
<organism evidence="1 2">
    <name type="scientific">Cylindrobasidium torrendii FP15055 ss-10</name>
    <dbReference type="NCBI Taxonomy" id="1314674"/>
    <lineage>
        <taxon>Eukaryota</taxon>
        <taxon>Fungi</taxon>
        <taxon>Dikarya</taxon>
        <taxon>Basidiomycota</taxon>
        <taxon>Agaricomycotina</taxon>
        <taxon>Agaricomycetes</taxon>
        <taxon>Agaricomycetidae</taxon>
        <taxon>Agaricales</taxon>
        <taxon>Marasmiineae</taxon>
        <taxon>Physalacriaceae</taxon>
        <taxon>Cylindrobasidium</taxon>
    </lineage>
</organism>
<sequence length="173" mass="20164">MPTSYLSLSSIGLAIRTTIWLLRASRLRFVPCRHGAQNPQTWQSAARHHDRLPPNVVRFYHHHIEHHYVVCAPPRTLKRTYKTRRLKNFGETVACPKAPLDLRKCPMSIEGERRHTHLENDLLDARYNAHNTKASCSSPFLFESGLYTHRPLPFEILLQPAPLFRTHHSHFHL</sequence>
<protein>
    <submittedName>
        <fullName evidence="1">Uncharacterized protein</fullName>
    </submittedName>
</protein>
<dbReference type="EMBL" id="KN880448">
    <property type="protein sequence ID" value="KIY71946.1"/>
    <property type="molecule type" value="Genomic_DNA"/>
</dbReference>